<accession>A0A314XNI6</accession>
<sequence>MLFLSRSHDFFDFTNQIILPSTSIHQAYANGFSEEQAFIQNLALFLTSFYKSHIRVLETTQQNIAALLMGLEYLINIPYMDDTEVFKLHHNLDNPAAAANMMGLQI</sequence>
<dbReference type="EMBL" id="PJQY01002405">
    <property type="protein sequence ID" value="PQP93979.1"/>
    <property type="molecule type" value="Genomic_DNA"/>
</dbReference>
<name>A0A314XNI6_PRUYE</name>
<dbReference type="STRING" id="2094558.A0A314XNI6"/>
<dbReference type="Gene3D" id="1.25.10.10">
    <property type="entry name" value="Leucine-rich Repeat Variant"/>
    <property type="match status" value="1"/>
</dbReference>
<evidence type="ECO:0000313" key="2">
    <source>
        <dbReference type="Proteomes" id="UP000250321"/>
    </source>
</evidence>
<dbReference type="InterPro" id="IPR011989">
    <property type="entry name" value="ARM-like"/>
</dbReference>
<evidence type="ECO:0000313" key="1">
    <source>
        <dbReference type="EMBL" id="PQP93979.1"/>
    </source>
</evidence>
<proteinExistence type="predicted"/>
<keyword evidence="2" id="KW-1185">Reference proteome</keyword>
<organism evidence="1 2">
    <name type="scientific">Prunus yedoensis var. nudiflora</name>
    <dbReference type="NCBI Taxonomy" id="2094558"/>
    <lineage>
        <taxon>Eukaryota</taxon>
        <taxon>Viridiplantae</taxon>
        <taxon>Streptophyta</taxon>
        <taxon>Embryophyta</taxon>
        <taxon>Tracheophyta</taxon>
        <taxon>Spermatophyta</taxon>
        <taxon>Magnoliopsida</taxon>
        <taxon>eudicotyledons</taxon>
        <taxon>Gunneridae</taxon>
        <taxon>Pentapetalae</taxon>
        <taxon>rosids</taxon>
        <taxon>fabids</taxon>
        <taxon>Rosales</taxon>
        <taxon>Rosaceae</taxon>
        <taxon>Amygdaloideae</taxon>
        <taxon>Amygdaleae</taxon>
        <taxon>Prunus</taxon>
    </lineage>
</organism>
<dbReference type="Proteomes" id="UP000250321">
    <property type="component" value="Unassembled WGS sequence"/>
</dbReference>
<protein>
    <submittedName>
        <fullName evidence="1">Protein EXPORTIN 1A</fullName>
    </submittedName>
</protein>
<dbReference type="OrthoDB" id="1749395at2759"/>
<comment type="caution">
    <text evidence="1">The sequence shown here is derived from an EMBL/GenBank/DDBJ whole genome shotgun (WGS) entry which is preliminary data.</text>
</comment>
<dbReference type="AlphaFoldDB" id="A0A314XNI6"/>
<gene>
    <name evidence="1" type="ORF">Pyn_18660</name>
</gene>
<reference evidence="1 2" key="1">
    <citation type="submission" date="2018-02" db="EMBL/GenBank/DDBJ databases">
        <title>Draft genome of wild Prunus yedoensis var. nudiflora.</title>
        <authorList>
            <person name="Baek S."/>
            <person name="Kim J.-H."/>
            <person name="Choi K."/>
            <person name="Kim G.-B."/>
            <person name="Cho A."/>
            <person name="Jang H."/>
            <person name="Shin C.-H."/>
            <person name="Yu H.-J."/>
            <person name="Mun J.-H."/>
        </authorList>
    </citation>
    <scope>NUCLEOTIDE SEQUENCE [LARGE SCALE GENOMIC DNA]</scope>
    <source>
        <strain evidence="2">cv. Jeju island</strain>
        <tissue evidence="1">Leaf</tissue>
    </source>
</reference>